<dbReference type="InterPro" id="IPR014121">
    <property type="entry name" value="TraN_Ftype"/>
</dbReference>
<dbReference type="RefSeq" id="WP_076429343.1">
    <property type="nucleotide sequence ID" value="NZ_FTMP01000012.1"/>
</dbReference>
<dbReference type="Proteomes" id="UP000185841">
    <property type="component" value="Unassembled WGS sequence"/>
</dbReference>
<name>A0A1N6XCD1_AQUAC</name>
<reference evidence="2 3" key="1">
    <citation type="submission" date="2017-01" db="EMBL/GenBank/DDBJ databases">
        <authorList>
            <person name="Mah S.A."/>
            <person name="Swanson W.J."/>
            <person name="Moy G.W."/>
            <person name="Vacquier V.D."/>
        </authorList>
    </citation>
    <scope>NUCLEOTIDE SEQUENCE [LARGE SCALE GENOMIC DNA]</scope>
    <source>
        <strain evidence="2 3">RU36E</strain>
    </source>
</reference>
<evidence type="ECO:0000256" key="1">
    <source>
        <dbReference type="SAM" id="SignalP"/>
    </source>
</evidence>
<dbReference type="EMBL" id="FTMP01000012">
    <property type="protein sequence ID" value="SIQ99973.1"/>
    <property type="molecule type" value="Genomic_DNA"/>
</dbReference>
<dbReference type="Pfam" id="PF06986">
    <property type="entry name" value="F_T4SS_TraN"/>
    <property type="match status" value="2"/>
</dbReference>
<feature type="signal peptide" evidence="1">
    <location>
        <begin position="1"/>
        <end position="31"/>
    </location>
</feature>
<proteinExistence type="predicted"/>
<feature type="chain" id="PRO_5012681370" evidence="1">
    <location>
        <begin position="32"/>
        <end position="873"/>
    </location>
</feature>
<accession>A0A1N6XCD1</accession>
<evidence type="ECO:0000313" key="2">
    <source>
        <dbReference type="EMBL" id="SIQ99973.1"/>
    </source>
</evidence>
<gene>
    <name evidence="2" type="ORF">SAMN05878282_11283</name>
</gene>
<sequence>MNPLRSRTFARLICYALVGLQVNTLAYPAYADSVVASQAAGRELTSQTLQAFPVTQPMTSLEQLYPDMTSGNTTDLQSVFGDDNKTIDTGIKANTKLKTEESMGGEAYRLLTDSSKRISPDLSKDPMFNQADQVRTGDFMTTFKENFADCKRTDAFENIKKKAHVAQYRTCERLTDMTGSYTFKHDYKIGIVEYVAGQPNYQSCGPGCLYVWVGTVGDNYWGGHCSVYEEYTSFKIINPEAVKSAVIEYAKFDDYFQIILDNKMVWTHTPGVFPPETGGACERSTSWQVNPATDVTSAFRSEGKVVTFKTRTSVSGGGEGYARIRITYDPAKAVKDNGWGPEENLPLFDQIKDGFCSNVNITCTSNPDTDGDGCATVNGVTVCESALKPSPHPSIPRFCQTVEASADCAFYKGPMKCYKDPQGVEHCHQNEGGNLDSCQALESNPQCGFISQKCINGAGGDNGCYAYEEVWDCGYDTEYETAVNTGATIECPGGARCMGSECFDTSNVKSGDFAYAVAMLQLAQFAEHDLDCGGDGTDINQANECKIFKGEAMECKKALGGYVDCCEAPESVSIIDYVNLTMNTLKMTSSMEALARTGNLFAPGYWAAGSNAAVSVGSSIIKGQWGTIVDSATAAFQKTLEGAVQETLLSELQQWLMQQAYDAMLEMGATAAADAVFATGADGAVTGLGQTAGMVVNIIGWVYMVYVIADLLIKIIWECEQKEFELGAKKETRQCHFVGSYCASEALGGCVEKRETYCCFGSVVGRIVQEAAREQLGLGWGEIETPSCEGITPTQMAQMDWDRVDLSEWIGMLNLAGRLPTLNTVSLEHLTGSGSRLQTTAGDTRLNTLDRNMQRLDGFDVDAVKKKAEQDMR</sequence>
<dbReference type="AlphaFoldDB" id="A0A1N6XCD1"/>
<evidence type="ECO:0000313" key="3">
    <source>
        <dbReference type="Proteomes" id="UP000185841"/>
    </source>
</evidence>
<dbReference type="NCBIfam" id="NF011458">
    <property type="entry name" value="PRK14876.1"/>
    <property type="match status" value="1"/>
</dbReference>
<protein>
    <submittedName>
        <fullName evidence="2">Conjugal transfer mating pair stabilization protein TraN</fullName>
    </submittedName>
</protein>
<organism evidence="2 3">
    <name type="scientific">Aquipseudomonas alcaligenes</name>
    <name type="common">Pseudomonas alcaligenes</name>
    <dbReference type="NCBI Taxonomy" id="43263"/>
    <lineage>
        <taxon>Bacteria</taxon>
        <taxon>Pseudomonadati</taxon>
        <taxon>Pseudomonadota</taxon>
        <taxon>Gammaproteobacteria</taxon>
        <taxon>Pseudomonadales</taxon>
        <taxon>Pseudomonadaceae</taxon>
        <taxon>Aquipseudomonas</taxon>
    </lineage>
</organism>
<keyword evidence="1" id="KW-0732">Signal</keyword>